<dbReference type="GO" id="GO:0005829">
    <property type="term" value="C:cytosol"/>
    <property type="evidence" value="ECO:0007669"/>
    <property type="project" value="TreeGrafter"/>
</dbReference>
<dbReference type="OrthoDB" id="8686638at2"/>
<proteinExistence type="predicted"/>
<dbReference type="GO" id="GO:0003677">
    <property type="term" value="F:DNA binding"/>
    <property type="evidence" value="ECO:0007669"/>
    <property type="project" value="UniProtKB-KW"/>
</dbReference>
<dbReference type="Pfam" id="PF01381">
    <property type="entry name" value="HTH_3"/>
    <property type="match status" value="1"/>
</dbReference>
<dbReference type="PROSITE" id="PS50943">
    <property type="entry name" value="HTH_CROC1"/>
    <property type="match status" value="1"/>
</dbReference>
<keyword evidence="1" id="KW-0238">DNA-binding</keyword>
<feature type="domain" description="HTH cro/C1-type" evidence="3">
    <location>
        <begin position="8"/>
        <end position="62"/>
    </location>
</feature>
<protein>
    <submittedName>
        <fullName evidence="4">Helix-turn-helix domain-containing protein</fullName>
    </submittedName>
</protein>
<dbReference type="SMART" id="SM00530">
    <property type="entry name" value="HTH_XRE"/>
    <property type="match status" value="1"/>
</dbReference>
<dbReference type="CDD" id="cd00093">
    <property type="entry name" value="HTH_XRE"/>
    <property type="match status" value="1"/>
</dbReference>
<dbReference type="AlphaFoldDB" id="A0A6I6HNS4"/>
<name>A0A6I6HNS4_VARPD</name>
<dbReference type="EMBL" id="CP046622">
    <property type="protein sequence ID" value="QGW84638.1"/>
    <property type="molecule type" value="Genomic_DNA"/>
</dbReference>
<evidence type="ECO:0000259" key="3">
    <source>
        <dbReference type="PROSITE" id="PS50943"/>
    </source>
</evidence>
<reference evidence="4 5" key="1">
    <citation type="submission" date="2019-12" db="EMBL/GenBank/DDBJ databases">
        <title>Hybrid Genome Assemblies of two High G+C Isolates from Undergraduate Microbiology Courses.</title>
        <authorList>
            <person name="Ne Ville C.J."/>
            <person name="Enright D."/>
            <person name="Hernandez I."/>
            <person name="Dodsworth J."/>
            <person name="Orwin P.M."/>
        </authorList>
    </citation>
    <scope>NUCLEOTIDE SEQUENCE [LARGE SCALE GENOMIC DNA]</scope>
    <source>
        <strain evidence="4 5">CSUSB</strain>
    </source>
</reference>
<dbReference type="Proteomes" id="UP000425817">
    <property type="component" value="Chromosome"/>
</dbReference>
<accession>A0A6I6HNS4</accession>
<evidence type="ECO:0000313" key="5">
    <source>
        <dbReference type="Proteomes" id="UP000425817"/>
    </source>
</evidence>
<dbReference type="InterPro" id="IPR010982">
    <property type="entry name" value="Lambda_DNA-bd_dom_sf"/>
</dbReference>
<sequence>MIQLTEELEKARKAAGLSQEALATQAGLSRMTVQRIESGQIDPRLSTLLEMARVLGLELMTVPAALRPQLEDFVRSGGRLLGQPAGAGAPPSIAQSLADEGR</sequence>
<dbReference type="GO" id="GO:0003700">
    <property type="term" value="F:DNA-binding transcription factor activity"/>
    <property type="evidence" value="ECO:0007669"/>
    <property type="project" value="TreeGrafter"/>
</dbReference>
<dbReference type="InterPro" id="IPR050807">
    <property type="entry name" value="TransReg_Diox_bact_type"/>
</dbReference>
<dbReference type="InterPro" id="IPR001387">
    <property type="entry name" value="Cro/C1-type_HTH"/>
</dbReference>
<gene>
    <name evidence="4" type="ORF">GOQ09_25030</name>
</gene>
<organism evidence="4 5">
    <name type="scientific">Variovorax paradoxus</name>
    <dbReference type="NCBI Taxonomy" id="34073"/>
    <lineage>
        <taxon>Bacteria</taxon>
        <taxon>Pseudomonadati</taxon>
        <taxon>Pseudomonadota</taxon>
        <taxon>Betaproteobacteria</taxon>
        <taxon>Burkholderiales</taxon>
        <taxon>Comamonadaceae</taxon>
        <taxon>Variovorax</taxon>
    </lineage>
</organism>
<dbReference type="PANTHER" id="PTHR46797:SF1">
    <property type="entry name" value="METHYLPHOSPHONATE SYNTHASE"/>
    <property type="match status" value="1"/>
</dbReference>
<dbReference type="PANTHER" id="PTHR46797">
    <property type="entry name" value="HTH-TYPE TRANSCRIPTIONAL REGULATOR"/>
    <property type="match status" value="1"/>
</dbReference>
<dbReference type="SUPFAM" id="SSF47413">
    <property type="entry name" value="lambda repressor-like DNA-binding domains"/>
    <property type="match status" value="1"/>
</dbReference>
<dbReference type="RefSeq" id="WP_157616350.1">
    <property type="nucleotide sequence ID" value="NZ_CP046622.1"/>
</dbReference>
<evidence type="ECO:0000256" key="1">
    <source>
        <dbReference type="ARBA" id="ARBA00023125"/>
    </source>
</evidence>
<dbReference type="Gene3D" id="1.10.260.40">
    <property type="entry name" value="lambda repressor-like DNA-binding domains"/>
    <property type="match status" value="1"/>
</dbReference>
<evidence type="ECO:0000256" key="2">
    <source>
        <dbReference type="SAM" id="MobiDB-lite"/>
    </source>
</evidence>
<evidence type="ECO:0000313" key="4">
    <source>
        <dbReference type="EMBL" id="QGW84638.1"/>
    </source>
</evidence>
<feature type="region of interest" description="Disordered" evidence="2">
    <location>
        <begin position="80"/>
        <end position="102"/>
    </location>
</feature>